<gene>
    <name evidence="2" type="ORF">EVAR_4850_1</name>
</gene>
<dbReference type="AlphaFoldDB" id="A0A4C1T004"/>
<dbReference type="EMBL" id="BGZK01000026">
    <property type="protein sequence ID" value="GBP07505.1"/>
    <property type="molecule type" value="Genomic_DNA"/>
</dbReference>
<proteinExistence type="predicted"/>
<organism evidence="2 3">
    <name type="scientific">Eumeta variegata</name>
    <name type="common">Bagworm moth</name>
    <name type="synonym">Eumeta japonica</name>
    <dbReference type="NCBI Taxonomy" id="151549"/>
    <lineage>
        <taxon>Eukaryota</taxon>
        <taxon>Metazoa</taxon>
        <taxon>Ecdysozoa</taxon>
        <taxon>Arthropoda</taxon>
        <taxon>Hexapoda</taxon>
        <taxon>Insecta</taxon>
        <taxon>Pterygota</taxon>
        <taxon>Neoptera</taxon>
        <taxon>Endopterygota</taxon>
        <taxon>Lepidoptera</taxon>
        <taxon>Glossata</taxon>
        <taxon>Ditrysia</taxon>
        <taxon>Tineoidea</taxon>
        <taxon>Psychidae</taxon>
        <taxon>Oiketicinae</taxon>
        <taxon>Eumeta</taxon>
    </lineage>
</organism>
<reference evidence="2 3" key="1">
    <citation type="journal article" date="2019" name="Commun. Biol.">
        <title>The bagworm genome reveals a unique fibroin gene that provides high tensile strength.</title>
        <authorList>
            <person name="Kono N."/>
            <person name="Nakamura H."/>
            <person name="Ohtoshi R."/>
            <person name="Tomita M."/>
            <person name="Numata K."/>
            <person name="Arakawa K."/>
        </authorList>
    </citation>
    <scope>NUCLEOTIDE SEQUENCE [LARGE SCALE GENOMIC DNA]</scope>
</reference>
<name>A0A4C1T004_EUMVA</name>
<sequence length="81" mass="8948">MRHIPSTASSGEVSENPSLAARQTVWSTGLPASVSPQRAPRTGERQIQRKNLSLNFEYRSYMKSMRQRSDAEAGRAAPTSL</sequence>
<evidence type="ECO:0000313" key="3">
    <source>
        <dbReference type="Proteomes" id="UP000299102"/>
    </source>
</evidence>
<feature type="region of interest" description="Disordered" evidence="1">
    <location>
        <begin position="1"/>
        <end position="47"/>
    </location>
</feature>
<dbReference type="Proteomes" id="UP000299102">
    <property type="component" value="Unassembled WGS sequence"/>
</dbReference>
<keyword evidence="3" id="KW-1185">Reference proteome</keyword>
<protein>
    <submittedName>
        <fullName evidence="2">Uncharacterized protein</fullName>
    </submittedName>
</protein>
<comment type="caution">
    <text evidence="2">The sequence shown here is derived from an EMBL/GenBank/DDBJ whole genome shotgun (WGS) entry which is preliminary data.</text>
</comment>
<accession>A0A4C1T004</accession>
<evidence type="ECO:0000256" key="1">
    <source>
        <dbReference type="SAM" id="MobiDB-lite"/>
    </source>
</evidence>
<evidence type="ECO:0000313" key="2">
    <source>
        <dbReference type="EMBL" id="GBP07505.1"/>
    </source>
</evidence>
<feature type="compositionally biased region" description="Polar residues" evidence="1">
    <location>
        <begin position="1"/>
        <end position="17"/>
    </location>
</feature>